<feature type="compositionally biased region" description="Acidic residues" evidence="10">
    <location>
        <begin position="17"/>
        <end position="28"/>
    </location>
</feature>
<dbReference type="GO" id="GO:0005509">
    <property type="term" value="F:calcium ion binding"/>
    <property type="evidence" value="ECO:0007669"/>
    <property type="project" value="InterPro"/>
</dbReference>
<dbReference type="Pfam" id="PF01822">
    <property type="entry name" value="WSC"/>
    <property type="match status" value="1"/>
</dbReference>
<comment type="cofactor">
    <cofactor evidence="1 7">
        <name>Ca(2+)</name>
        <dbReference type="ChEBI" id="CHEBI:29108"/>
    </cofactor>
</comment>
<keyword evidence="9" id="KW-0326">Glycosidase</keyword>
<feature type="disulfide bond" evidence="8">
    <location>
        <begin position="777"/>
        <end position="858"/>
    </location>
</feature>
<dbReference type="GO" id="GO:0005783">
    <property type="term" value="C:endoplasmic reticulum"/>
    <property type="evidence" value="ECO:0007669"/>
    <property type="project" value="TreeGrafter"/>
</dbReference>
<feature type="active site" description="Proton donor" evidence="6">
    <location>
        <position position="872"/>
    </location>
</feature>
<evidence type="ECO:0000259" key="11">
    <source>
        <dbReference type="PROSITE" id="PS51212"/>
    </source>
</evidence>
<keyword evidence="7" id="KW-0106">Calcium</keyword>
<dbReference type="SUPFAM" id="SSF48225">
    <property type="entry name" value="Seven-hairpin glycosidases"/>
    <property type="match status" value="1"/>
</dbReference>
<dbReference type="InterPro" id="IPR050749">
    <property type="entry name" value="Glycosyl_Hydrolase_47"/>
</dbReference>
<feature type="active site" evidence="6">
    <location>
        <position position="713"/>
    </location>
</feature>
<feature type="active site" description="Proton donor" evidence="6">
    <location>
        <position position="581"/>
    </location>
</feature>
<dbReference type="InterPro" id="IPR002889">
    <property type="entry name" value="WSC_carb-bd"/>
</dbReference>
<comment type="similarity">
    <text evidence="3 9">Belongs to the glycosyl hydrolase 47 family.</text>
</comment>
<protein>
    <recommendedName>
        <fullName evidence="9">alpha-1,2-Mannosidase</fullName>
        <ecNumber evidence="9">3.2.1.-</ecNumber>
    </recommendedName>
</protein>
<organism evidence="12">
    <name type="scientific">Amorphochlora amoebiformis</name>
    <dbReference type="NCBI Taxonomy" id="1561963"/>
    <lineage>
        <taxon>Eukaryota</taxon>
        <taxon>Sar</taxon>
        <taxon>Rhizaria</taxon>
        <taxon>Cercozoa</taxon>
        <taxon>Chlorarachniophyceae</taxon>
        <taxon>Amorphochlora</taxon>
    </lineage>
</organism>
<gene>
    <name evidence="12" type="ORF">LAMO00422_LOCUS20997</name>
</gene>
<dbReference type="AlphaFoldDB" id="A0A7S0H8D7"/>
<dbReference type="EMBL" id="HBEM01030821">
    <property type="protein sequence ID" value="CAD8462037.1"/>
    <property type="molecule type" value="Transcribed_RNA"/>
</dbReference>
<dbReference type="InterPro" id="IPR001382">
    <property type="entry name" value="Glyco_hydro_47"/>
</dbReference>
<evidence type="ECO:0000256" key="6">
    <source>
        <dbReference type="PIRSR" id="PIRSR601382-1"/>
    </source>
</evidence>
<proteinExistence type="inferred from homology"/>
<evidence type="ECO:0000256" key="7">
    <source>
        <dbReference type="PIRSR" id="PIRSR601382-2"/>
    </source>
</evidence>
<feature type="compositionally biased region" description="Polar residues" evidence="10">
    <location>
        <begin position="36"/>
        <end position="47"/>
    </location>
</feature>
<evidence type="ECO:0000256" key="1">
    <source>
        <dbReference type="ARBA" id="ARBA00001913"/>
    </source>
</evidence>
<feature type="active site" evidence="6">
    <location>
        <position position="897"/>
    </location>
</feature>
<dbReference type="EC" id="3.2.1.-" evidence="9"/>
<reference evidence="12" key="1">
    <citation type="submission" date="2021-01" db="EMBL/GenBank/DDBJ databases">
        <authorList>
            <person name="Corre E."/>
            <person name="Pelletier E."/>
            <person name="Niang G."/>
            <person name="Scheremetjew M."/>
            <person name="Finn R."/>
            <person name="Kale V."/>
            <person name="Holt S."/>
            <person name="Cochrane G."/>
            <person name="Meng A."/>
            <person name="Brown T."/>
            <person name="Cohen L."/>
        </authorList>
    </citation>
    <scope>NUCLEOTIDE SEQUENCE</scope>
    <source>
        <strain evidence="12">CCMP2058</strain>
    </source>
</reference>
<dbReference type="InterPro" id="IPR012341">
    <property type="entry name" value="6hp_glycosidase-like_sf"/>
</dbReference>
<comment type="pathway">
    <text evidence="2">Protein modification; protein glycosylation.</text>
</comment>
<dbReference type="GO" id="GO:0004571">
    <property type="term" value="F:mannosyl-oligosaccharide 1,2-alpha-mannosidase activity"/>
    <property type="evidence" value="ECO:0007669"/>
    <property type="project" value="InterPro"/>
</dbReference>
<dbReference type="Gene3D" id="1.50.10.10">
    <property type="match status" value="1"/>
</dbReference>
<evidence type="ECO:0000256" key="8">
    <source>
        <dbReference type="PIRSR" id="PIRSR601382-3"/>
    </source>
</evidence>
<keyword evidence="5 8" id="KW-1015">Disulfide bond</keyword>
<accession>A0A7S0H8D7</accession>
<dbReference type="GO" id="GO:0016020">
    <property type="term" value="C:membrane"/>
    <property type="evidence" value="ECO:0007669"/>
    <property type="project" value="InterPro"/>
</dbReference>
<evidence type="ECO:0000256" key="9">
    <source>
        <dbReference type="RuleBase" id="RU361193"/>
    </source>
</evidence>
<feature type="region of interest" description="Disordered" evidence="10">
    <location>
        <begin position="1"/>
        <end position="95"/>
    </location>
</feature>
<feature type="domain" description="WSC" evidence="11">
    <location>
        <begin position="276"/>
        <end position="372"/>
    </location>
</feature>
<dbReference type="Pfam" id="PF01532">
    <property type="entry name" value="Glyco_hydro_47"/>
    <property type="match status" value="1"/>
</dbReference>
<dbReference type="InterPro" id="IPR036026">
    <property type="entry name" value="Seven-hairpin_glycosidases"/>
</dbReference>
<feature type="binding site" evidence="7">
    <location>
        <position position="990"/>
    </location>
    <ligand>
        <name>Ca(2+)</name>
        <dbReference type="ChEBI" id="CHEBI:29108"/>
    </ligand>
</feature>
<dbReference type="PANTHER" id="PTHR11742">
    <property type="entry name" value="MANNOSYL-OLIGOSACCHARIDE ALPHA-1,2-MANNOSIDASE-RELATED"/>
    <property type="match status" value="1"/>
</dbReference>
<keyword evidence="4 9" id="KW-0378">Hydrolase</keyword>
<evidence type="ECO:0000256" key="5">
    <source>
        <dbReference type="ARBA" id="ARBA00023157"/>
    </source>
</evidence>
<evidence type="ECO:0000313" key="12">
    <source>
        <dbReference type="EMBL" id="CAD8462037.1"/>
    </source>
</evidence>
<evidence type="ECO:0000256" key="4">
    <source>
        <dbReference type="ARBA" id="ARBA00022801"/>
    </source>
</evidence>
<evidence type="ECO:0000256" key="3">
    <source>
        <dbReference type="ARBA" id="ARBA00007658"/>
    </source>
</evidence>
<keyword evidence="7" id="KW-0479">Metal-binding</keyword>
<name>A0A7S0H8D7_9EUKA</name>
<dbReference type="PROSITE" id="PS51212">
    <property type="entry name" value="WSC"/>
    <property type="match status" value="1"/>
</dbReference>
<dbReference type="PRINTS" id="PR00747">
    <property type="entry name" value="GLYHDRLASE47"/>
</dbReference>
<evidence type="ECO:0000256" key="10">
    <source>
        <dbReference type="SAM" id="MobiDB-lite"/>
    </source>
</evidence>
<evidence type="ECO:0000256" key="2">
    <source>
        <dbReference type="ARBA" id="ARBA00004922"/>
    </source>
</evidence>
<dbReference type="GO" id="GO:0005975">
    <property type="term" value="P:carbohydrate metabolic process"/>
    <property type="evidence" value="ECO:0007669"/>
    <property type="project" value="InterPro"/>
</dbReference>
<sequence>MTKITQNRLGDLKAAATDDEDNSDEDVPLDGVFRATFSNPTSSPTVANSSNNKSTRSSKSKPGFTSSIYGSSRRPPPDSPGLTGGGWLTPKDLHKGWNNGKESEVVAMGYVGAGEVGTSVTLKLPMTLSPGECAMLQPSVTFQVGGSVQPPPRGSLAFQVYMSMDGHSFVPLKDILEISEEELVTPEPLAIVGDPEDIDQLFQSSIIQADSPFSGDEGDPNSLGFYLKFEVTKTSKPVRPAYFLSLTARIEFRANCPTPLTVVAATTPLADPTKGPRTYAGCFSKCDLCALQVDGNEDVGMTVDYCEIMCRNQGAKVMETVGGDTCRCAFDMGAAVPEDRTQLNENSCNLLCSGDSDMLCGGRDAANVYAITEESSDFFIRRSMEMVGRNGGDKIILKMEGSEEEELVNLKGSNMQDFLHKIQKALKDLTKGTAQGGIMLKAGGLHFELNANSLATLPGTQRVIDSELLVPADSGLDPVDDIDTWQPAGSQFHSYSLKDRREQIKAEFKWAWDAYTKYAWGHDDVKPLSKSFEDNYGMALTMVDSLDTLYIMGFKEEFEKCVKWIGENLEFKEQKDINLFETTIRVLGGLLGAYTLSNEKILLDKATELGDAMLFAFETNTGIPYGTLDLKNKKGHNPEWTQGYSTVAEVGSIQMEFRLLSRLTGNPVYKEKTDRALNWLKKSLDSRGLFTQFISPEAGQMKQGVVTLGARVDSVYEYFLKLWVMAKGKDMEARELYERSIKLILSELALKSNATGLTFIAEKSGNSLLGKMDHLVCFLPGIMALDHSYRAHLSKITQKSPKLKEGKKTFLPPFFSFPVATPDTSMDVDSKEFSPYERTRTITVEKYLQIAEELGKTCFEFYRRSPSGVAPEIVQFRPGEMDFVIDPGAAHSLLRPEAVESFYHIYKATGDTKWQLMSWKVFLALKKWARVDSGGYANIKDVRITNPEIQDNQDDRMESFFLSETMKYLFLVLEDEGSDQIPLESFVFNTEAHAFLISDD</sequence>
<feature type="compositionally biased region" description="Low complexity" evidence="10">
    <location>
        <begin position="48"/>
        <end position="61"/>
    </location>
</feature>